<reference evidence="5 6" key="1">
    <citation type="submission" date="2022-05" db="EMBL/GenBank/DDBJ databases">
        <title>Streptomyces sp. nov. RY43-2 isolated from soil of a peat swamp forest.</title>
        <authorList>
            <person name="Kanchanasin P."/>
            <person name="Tanasupawat S."/>
            <person name="Phongsopitanun W."/>
        </authorList>
    </citation>
    <scope>NUCLEOTIDE SEQUENCE [LARGE SCALE GENOMIC DNA]</scope>
    <source>
        <strain evidence="5 6">RY43-2</strain>
    </source>
</reference>
<evidence type="ECO:0000256" key="2">
    <source>
        <dbReference type="ARBA" id="ARBA00022729"/>
    </source>
</evidence>
<dbReference type="InterPro" id="IPR023346">
    <property type="entry name" value="Lysozyme-like_dom_sf"/>
</dbReference>
<gene>
    <name evidence="5" type="ORF">NGF19_14305</name>
</gene>
<keyword evidence="6" id="KW-1185">Reference proteome</keyword>
<dbReference type="EMBL" id="JAMWMR010000010">
    <property type="protein sequence ID" value="MCN9241948.1"/>
    <property type="molecule type" value="Genomic_DNA"/>
</dbReference>
<dbReference type="SUPFAM" id="SSF53955">
    <property type="entry name" value="Lysozyme-like"/>
    <property type="match status" value="1"/>
</dbReference>
<dbReference type="PROSITE" id="PS51109">
    <property type="entry name" value="G5"/>
    <property type="match status" value="1"/>
</dbReference>
<dbReference type="Pfam" id="PF03990">
    <property type="entry name" value="DUF348"/>
    <property type="match status" value="2"/>
</dbReference>
<organism evidence="5 6">
    <name type="scientific">Streptomyces macrolidinus</name>
    <dbReference type="NCBI Taxonomy" id="2952607"/>
    <lineage>
        <taxon>Bacteria</taxon>
        <taxon>Bacillati</taxon>
        <taxon>Actinomycetota</taxon>
        <taxon>Actinomycetes</taxon>
        <taxon>Kitasatosporales</taxon>
        <taxon>Streptomycetaceae</taxon>
        <taxon>Streptomyces</taxon>
    </lineage>
</organism>
<dbReference type="SMART" id="SM01208">
    <property type="entry name" value="G5"/>
    <property type="match status" value="1"/>
</dbReference>
<dbReference type="InterPro" id="IPR051933">
    <property type="entry name" value="Resuscitation_pf_RpfB"/>
</dbReference>
<feature type="domain" description="G5" evidence="4">
    <location>
        <begin position="139"/>
        <end position="219"/>
    </location>
</feature>
<comment type="caution">
    <text evidence="5">The sequence shown here is derived from an EMBL/GenBank/DDBJ whole genome shotgun (WGS) entry which is preliminary data.</text>
</comment>
<dbReference type="Pfam" id="PF07501">
    <property type="entry name" value="G5"/>
    <property type="match status" value="1"/>
</dbReference>
<keyword evidence="2" id="KW-0732">Signal</keyword>
<evidence type="ECO:0000313" key="5">
    <source>
        <dbReference type="EMBL" id="MCN9241948.1"/>
    </source>
</evidence>
<keyword evidence="3" id="KW-0378">Hydrolase</keyword>
<dbReference type="Gene3D" id="1.10.530.10">
    <property type="match status" value="1"/>
</dbReference>
<evidence type="ECO:0000256" key="3">
    <source>
        <dbReference type="ARBA" id="ARBA00022801"/>
    </source>
</evidence>
<name>A0ABT0ZEE7_9ACTN</name>
<evidence type="ECO:0000256" key="1">
    <source>
        <dbReference type="ARBA" id="ARBA00010830"/>
    </source>
</evidence>
<comment type="similarity">
    <text evidence="1">Belongs to the transglycosylase family. Rpf subfamily.</text>
</comment>
<dbReference type="Pfam" id="PF06737">
    <property type="entry name" value="Transglycosylas"/>
    <property type="match status" value="1"/>
</dbReference>
<evidence type="ECO:0000259" key="4">
    <source>
        <dbReference type="PROSITE" id="PS51109"/>
    </source>
</evidence>
<dbReference type="PANTHER" id="PTHR39160">
    <property type="entry name" value="CELL WALL-BINDING PROTEIN YOCH"/>
    <property type="match status" value="1"/>
</dbReference>
<evidence type="ECO:0000313" key="6">
    <source>
        <dbReference type="Proteomes" id="UP001523219"/>
    </source>
</evidence>
<dbReference type="InterPro" id="IPR011098">
    <property type="entry name" value="G5_dom"/>
</dbReference>
<dbReference type="Proteomes" id="UP001523219">
    <property type="component" value="Unassembled WGS sequence"/>
</dbReference>
<dbReference type="InterPro" id="IPR010618">
    <property type="entry name" value="RPF"/>
</dbReference>
<dbReference type="CDD" id="cd13925">
    <property type="entry name" value="RPF"/>
    <property type="match status" value="1"/>
</dbReference>
<dbReference type="PANTHER" id="PTHR39160:SF4">
    <property type="entry name" value="RESUSCITATION-PROMOTING FACTOR RPFB"/>
    <property type="match status" value="1"/>
</dbReference>
<protein>
    <submittedName>
        <fullName evidence="5">Transglycosylase family protein</fullName>
    </submittedName>
</protein>
<sequence>MTVGGHDLVVPGRPARLTSGDTVVVRYGRPLDLTLDGHRKRVWTTATTVDGALQELGVRGAGAYVSTSRLRRIGRDGLALDVRTERTVTVLADGRARTIRTNAATVGEAVAQAGAGLRGQDTASVAPGSFPREGQTVTVLRVSRAKKVRDEPIPFDVRRTKDPTLLKGTQVVARAGRPGTRRVTYVVRSVNGVMERPRHLDTEILRRPRAQLVRIGTKRRPGAVSGAEGLNWRGLAACESGGRPDAVDRSGTYGGLYQFDRRTWRSLGGTGRPQDAPTDEQTYRAKKLYVRHGPTPWPYCGRRLYG</sequence>
<proteinExistence type="inferred from homology"/>
<dbReference type="InterPro" id="IPR007137">
    <property type="entry name" value="DUF348"/>
</dbReference>
<accession>A0ABT0ZEE7</accession>
<dbReference type="Gene3D" id="2.20.230.10">
    <property type="entry name" value="Resuscitation-promoting factor rpfb"/>
    <property type="match status" value="1"/>
</dbReference>